<dbReference type="eggNOG" id="ENOG5031KVV">
    <property type="taxonomic scope" value="Bacteria"/>
</dbReference>
<proteinExistence type="predicted"/>
<accession>L1MIV5</accession>
<evidence type="ECO:0000259" key="2">
    <source>
        <dbReference type="Pfam" id="PF19053"/>
    </source>
</evidence>
<feature type="transmembrane region" description="Helical" evidence="1">
    <location>
        <begin position="319"/>
        <end position="340"/>
    </location>
</feature>
<dbReference type="InterPro" id="IPR044049">
    <property type="entry name" value="EccD_transm"/>
</dbReference>
<evidence type="ECO:0000313" key="4">
    <source>
        <dbReference type="Proteomes" id="UP000010445"/>
    </source>
</evidence>
<feature type="transmembrane region" description="Helical" evidence="1">
    <location>
        <begin position="244"/>
        <end position="272"/>
    </location>
</feature>
<evidence type="ECO:0000313" key="3">
    <source>
        <dbReference type="EMBL" id="EKX91223.1"/>
    </source>
</evidence>
<dbReference type="AlphaFoldDB" id="L1MIV5"/>
<feature type="transmembrane region" description="Helical" evidence="1">
    <location>
        <begin position="346"/>
        <end position="362"/>
    </location>
</feature>
<dbReference type="RefSeq" id="WP_006063069.1">
    <property type="nucleotide sequence ID" value="NZ_KB290828.1"/>
</dbReference>
<name>L1MIV5_9CORY</name>
<dbReference type="InterPro" id="IPR024962">
    <property type="entry name" value="YukD-like"/>
</dbReference>
<feature type="transmembrane region" description="Helical" evidence="1">
    <location>
        <begin position="278"/>
        <end position="298"/>
    </location>
</feature>
<feature type="transmembrane region" description="Helical" evidence="1">
    <location>
        <begin position="374"/>
        <end position="395"/>
    </location>
</feature>
<comment type="caution">
    <text evidence="3">The sequence shown here is derived from an EMBL/GenBank/DDBJ whole genome shotgun (WGS) entry which is preliminary data.</text>
</comment>
<keyword evidence="1" id="KW-0472">Membrane</keyword>
<reference evidence="3 4" key="1">
    <citation type="submission" date="2012-05" db="EMBL/GenBank/DDBJ databases">
        <authorList>
            <person name="Weinstock G."/>
            <person name="Sodergren E."/>
            <person name="Lobos E.A."/>
            <person name="Fulton L."/>
            <person name="Fulton R."/>
            <person name="Courtney L."/>
            <person name="Fronick C."/>
            <person name="O'Laughlin M."/>
            <person name="Godfrey J."/>
            <person name="Wilson R.M."/>
            <person name="Miner T."/>
            <person name="Farmer C."/>
            <person name="Delehaunty K."/>
            <person name="Cordes M."/>
            <person name="Minx P."/>
            <person name="Tomlinson C."/>
            <person name="Chen J."/>
            <person name="Wollam A."/>
            <person name="Pepin K.H."/>
            <person name="Bhonagiri V."/>
            <person name="Zhang X."/>
            <person name="Suruliraj S."/>
            <person name="Warren W."/>
            <person name="Mitreva M."/>
            <person name="Mardis E.R."/>
            <person name="Wilson R.K."/>
        </authorList>
    </citation>
    <scope>NUCLEOTIDE SEQUENCE [LARGE SCALE GENOMIC DNA]</scope>
    <source>
        <strain evidence="3 4">F0235</strain>
    </source>
</reference>
<keyword evidence="1" id="KW-1133">Transmembrane helix</keyword>
<feature type="transmembrane region" description="Helical" evidence="1">
    <location>
        <begin position="159"/>
        <end position="180"/>
    </location>
</feature>
<feature type="transmembrane region" description="Helical" evidence="1">
    <location>
        <begin position="420"/>
        <end position="440"/>
    </location>
</feature>
<dbReference type="EMBL" id="AMEM01000013">
    <property type="protein sequence ID" value="EKX91223.1"/>
    <property type="molecule type" value="Genomic_DNA"/>
</dbReference>
<organism evidence="3 4">
    <name type="scientific">Corynebacterium durum F0235</name>
    <dbReference type="NCBI Taxonomy" id="1035195"/>
    <lineage>
        <taxon>Bacteria</taxon>
        <taxon>Bacillati</taxon>
        <taxon>Actinomycetota</taxon>
        <taxon>Actinomycetes</taxon>
        <taxon>Mycobacteriales</taxon>
        <taxon>Corynebacteriaceae</taxon>
        <taxon>Corynebacterium</taxon>
    </lineage>
</organism>
<keyword evidence="4" id="KW-1185">Reference proteome</keyword>
<feature type="transmembrane region" description="Helical" evidence="1">
    <location>
        <begin position="460"/>
        <end position="481"/>
    </location>
</feature>
<feature type="transmembrane region" description="Helical" evidence="1">
    <location>
        <begin position="213"/>
        <end position="232"/>
    </location>
</feature>
<sequence length="483" mass="52039">MTGVFIRLSVFWQDRQLDVSLPAQRPIVDIIDDVTGLLTATDAHDANPQDNVVDARTWVLSSPTTGILNSEATLESYDIVDGHRLFLTQRADAAHSPFVDDVMSEVRRTISDNQWRWSDSVRSGGLLITAGVLALVLFIPAVLKIFSAPEHIDAWTNDHWLMAAFAVVLTIAAVGVAIWQPKSPTRWLSISLPLVSFVCASPFLRHFPAGIELSALIAIICLTSIPVAIIAGKSRERNGLAGSLALGGIALVGGIVCTCDYFGVSTLALAAWSSWAPIALLLITPTIAVSSSGLATLLRQSDSGDAIDREQIRTRTLRSAALCDALVWFSTALGLLIILTLASSPYWQQGICAFVLSLILMLRSNGFSDARLIAPLILSGSLGVAVCAGALPGWIAHRNDISVAHIPWWTQLGADAWQPWLYFGITLLLIGLILLSLIGYKPHDVQEARSAKIISGIDTFVSIFAIPSILVAQGVLTYYWATI</sequence>
<feature type="domain" description="EccD-like transmembrane" evidence="2">
    <location>
        <begin position="127"/>
        <end position="436"/>
    </location>
</feature>
<dbReference type="Pfam" id="PF19053">
    <property type="entry name" value="EccD"/>
    <property type="match status" value="1"/>
</dbReference>
<evidence type="ECO:0000256" key="1">
    <source>
        <dbReference type="SAM" id="Phobius"/>
    </source>
</evidence>
<dbReference type="STRING" id="1035195.HMPREF9997_00826"/>
<keyword evidence="1" id="KW-0812">Transmembrane</keyword>
<dbReference type="OrthoDB" id="4403499at2"/>
<dbReference type="Pfam" id="PF08817">
    <property type="entry name" value="YukD"/>
    <property type="match status" value="1"/>
</dbReference>
<feature type="transmembrane region" description="Helical" evidence="1">
    <location>
        <begin position="187"/>
        <end position="207"/>
    </location>
</feature>
<protein>
    <submittedName>
        <fullName evidence="3">Putative type VII secretion integral membrane protein EccD</fullName>
    </submittedName>
</protein>
<gene>
    <name evidence="3" type="ORF">HMPREF9997_00826</name>
</gene>
<dbReference type="Gene3D" id="3.10.20.90">
    <property type="entry name" value="Phosphatidylinositol 3-kinase Catalytic Subunit, Chain A, domain 1"/>
    <property type="match status" value="1"/>
</dbReference>
<dbReference type="PATRIC" id="fig|1035195.3.peg.740"/>
<dbReference type="HOGENOM" id="CLU_564650_0_0_11"/>
<feature type="transmembrane region" description="Helical" evidence="1">
    <location>
        <begin position="126"/>
        <end position="147"/>
    </location>
</feature>
<dbReference type="Proteomes" id="UP000010445">
    <property type="component" value="Unassembled WGS sequence"/>
</dbReference>